<feature type="compositionally biased region" description="Polar residues" evidence="1">
    <location>
        <begin position="187"/>
        <end position="204"/>
    </location>
</feature>
<proteinExistence type="predicted"/>
<dbReference type="OMA" id="DNCTRER"/>
<name>I1R6U7_ORYGL</name>
<organism evidence="2 3">
    <name type="scientific">Oryza glaberrima</name>
    <name type="common">African rice</name>
    <dbReference type="NCBI Taxonomy" id="4538"/>
    <lineage>
        <taxon>Eukaryota</taxon>
        <taxon>Viridiplantae</taxon>
        <taxon>Streptophyta</taxon>
        <taxon>Embryophyta</taxon>
        <taxon>Tracheophyta</taxon>
        <taxon>Spermatophyta</taxon>
        <taxon>Magnoliopsida</taxon>
        <taxon>Liliopsida</taxon>
        <taxon>Poales</taxon>
        <taxon>Poaceae</taxon>
        <taxon>BOP clade</taxon>
        <taxon>Oryzoideae</taxon>
        <taxon>Oryzeae</taxon>
        <taxon>Oryzinae</taxon>
        <taxon>Oryza</taxon>
    </lineage>
</organism>
<dbReference type="HOGENOM" id="CLU_048818_0_0_1"/>
<dbReference type="Proteomes" id="UP000007306">
    <property type="component" value="Chromosome 12"/>
</dbReference>
<protein>
    <submittedName>
        <fullName evidence="2">Uncharacterized protein</fullName>
    </submittedName>
</protein>
<evidence type="ECO:0000313" key="2">
    <source>
        <dbReference type="EnsemblPlants" id="ORGLA12G0125300.1"/>
    </source>
</evidence>
<feature type="compositionally biased region" description="Basic residues" evidence="1">
    <location>
        <begin position="205"/>
        <end position="224"/>
    </location>
</feature>
<dbReference type="Gramene" id="ORGLA12G0125300.1">
    <property type="protein sequence ID" value="ORGLA12G0125300.1"/>
    <property type="gene ID" value="ORGLA12G0125300"/>
</dbReference>
<dbReference type="EnsemblPlants" id="ORGLA12G0125300.1">
    <property type="protein sequence ID" value="ORGLA12G0125300.1"/>
    <property type="gene ID" value="ORGLA12G0125300"/>
</dbReference>
<reference evidence="2 3" key="2">
    <citation type="submission" date="2018-04" db="EMBL/GenBank/DDBJ databases">
        <title>OglaRS2 (Oryza glaberrima Reference Sequence Version 2).</title>
        <authorList>
            <person name="Zhang J."/>
            <person name="Kudrna D."/>
            <person name="Lee S."/>
            <person name="Talag J."/>
            <person name="Rajasekar S."/>
            <person name="Wing R.A."/>
        </authorList>
    </citation>
    <scope>NUCLEOTIDE SEQUENCE [LARGE SCALE GENOMIC DNA]</scope>
    <source>
        <strain evidence="2 3">cv. IRGC 96717</strain>
    </source>
</reference>
<dbReference type="AlphaFoldDB" id="I1R6U7"/>
<feature type="compositionally biased region" description="Basic and acidic residues" evidence="1">
    <location>
        <begin position="8"/>
        <end position="20"/>
    </location>
</feature>
<accession>I1R6U7</accession>
<dbReference type="PANTHER" id="PTHR47906:SF5">
    <property type="entry name" value="OS05G0118600 PROTEIN"/>
    <property type="match status" value="1"/>
</dbReference>
<reference evidence="2" key="1">
    <citation type="submission" date="2015-06" db="UniProtKB">
        <authorList>
            <consortium name="EnsemblPlants"/>
        </authorList>
    </citation>
    <scope>IDENTIFICATION</scope>
</reference>
<dbReference type="PANTHER" id="PTHR47906">
    <property type="entry name" value="OSJNBB0050O03.9 PROTEIN-RELATED"/>
    <property type="match status" value="1"/>
</dbReference>
<feature type="region of interest" description="Disordered" evidence="1">
    <location>
        <begin position="1"/>
        <end position="20"/>
    </location>
</feature>
<evidence type="ECO:0000256" key="1">
    <source>
        <dbReference type="SAM" id="MobiDB-lite"/>
    </source>
</evidence>
<dbReference type="eggNOG" id="KOG4585">
    <property type="taxonomic scope" value="Eukaryota"/>
</dbReference>
<evidence type="ECO:0000313" key="3">
    <source>
        <dbReference type="Proteomes" id="UP000007306"/>
    </source>
</evidence>
<sequence>MGKGKGKGKVEGEGSTRERSISWDDDQTKFMLDWYIEYKKEQHAGFIWKTQHHLKCADALNREFAMGVTSTQVTRHYRHYKENWQIVERALNNSGNGFDASKCKLTISESEKAKLRDRDRRLLAKPIKYFHEMQELFSGSNANGSLAIDQQTCCDIDNKSGSSDHEGLNDVSTYAHPIDIAEEDSDTLPSPTGPDNCSPGTSGVSKKRPRGVKSPSKRQPKPKSRFTDATEKIGNTMDRLVNQLASPPPPPMPQLDPYATMWKRIDALPIGSKDKVAVGNYLGRQENEGVRGFLAASCDTTLETWVYQFICDRDGV</sequence>
<keyword evidence="3" id="KW-1185">Reference proteome</keyword>
<feature type="region of interest" description="Disordered" evidence="1">
    <location>
        <begin position="183"/>
        <end position="231"/>
    </location>
</feature>